<name>A0A183LRA6_9TREM</name>
<dbReference type="Proteomes" id="UP000277204">
    <property type="component" value="Unassembled WGS sequence"/>
</dbReference>
<dbReference type="AlphaFoldDB" id="A0A183LRA6"/>
<evidence type="ECO:0000313" key="1">
    <source>
        <dbReference type="EMBL" id="VDO70562.1"/>
    </source>
</evidence>
<proteinExistence type="predicted"/>
<accession>A0A183LRA6</accession>
<dbReference type="Gene3D" id="3.60.10.10">
    <property type="entry name" value="Endonuclease/exonuclease/phosphatase"/>
    <property type="match status" value="1"/>
</dbReference>
<reference evidence="1 2" key="1">
    <citation type="submission" date="2018-11" db="EMBL/GenBank/DDBJ databases">
        <authorList>
            <consortium name="Pathogen Informatics"/>
        </authorList>
    </citation>
    <scope>NUCLEOTIDE SEQUENCE [LARGE SCALE GENOMIC DNA]</scope>
    <source>
        <strain evidence="1 2">Zambia</strain>
    </source>
</reference>
<evidence type="ECO:0000313" key="2">
    <source>
        <dbReference type="Proteomes" id="UP000277204"/>
    </source>
</evidence>
<gene>
    <name evidence="1" type="ORF">SMRZ_LOCUS6331</name>
</gene>
<dbReference type="InterPro" id="IPR036691">
    <property type="entry name" value="Endo/exonu/phosph_ase_sf"/>
</dbReference>
<organism evidence="1 2">
    <name type="scientific">Schistosoma margrebowiei</name>
    <dbReference type="NCBI Taxonomy" id="48269"/>
    <lineage>
        <taxon>Eukaryota</taxon>
        <taxon>Metazoa</taxon>
        <taxon>Spiralia</taxon>
        <taxon>Lophotrochozoa</taxon>
        <taxon>Platyhelminthes</taxon>
        <taxon>Trematoda</taxon>
        <taxon>Digenea</taxon>
        <taxon>Strigeidida</taxon>
        <taxon>Schistosomatoidea</taxon>
        <taxon>Schistosomatidae</taxon>
        <taxon>Schistosoma</taxon>
    </lineage>
</organism>
<sequence length="145" mass="16756">MYETRKIDLMATEMKRYNLGIFGISKTHWKYAKQKKRDQGEALLYFGHEEENATHTHGFPRILSKARNTLIGWEYHGSRINKPSYKTKEGITMKAIQYYAPTNESDGDKSQFYTKPQSIIPNHPGKDFTTMMGDLNVKVETDDTG</sequence>
<dbReference type="EMBL" id="UZAI01002337">
    <property type="protein sequence ID" value="VDO70562.1"/>
    <property type="molecule type" value="Genomic_DNA"/>
</dbReference>
<keyword evidence="2" id="KW-1185">Reference proteome</keyword>
<protein>
    <submittedName>
        <fullName evidence="1">Uncharacterized protein</fullName>
    </submittedName>
</protein>